<sequence length="266" mass="31107">MFYETYQKCLTENEPFYITFNAPKKCQKYKGTIRKHCDLGYVQKSFDLTAYYSHIEVEKRHDSFIPDLLLTRQTNPEDSIYIEIAVTHFLSEKKENSGKRIIEIPLNSEEDVEKIYKADLQQSDALFLGFNQESEPIVDAECKCQRKKYFAFHVWDSGKSWLGLEYLADIQTKMKKYQDKILYTNIIETDLEFENSSSLMGYAHGDIFIAQLKLAVENKVPVKSCFLCKYSGDNYNYVENQPIYCKAKKMACNSNQAAECDWYRLA</sequence>
<proteinExistence type="predicted"/>
<protein>
    <recommendedName>
        <fullName evidence="2">Competence CoiA-like family protein</fullName>
    </recommendedName>
</protein>
<dbReference type="EMBL" id="CP157981">
    <property type="protein sequence ID" value="XBU16548.1"/>
    <property type="molecule type" value="Genomic_DNA"/>
</dbReference>
<organism evidence="1">
    <name type="scientific">Acinetobacter sp. A1-4-2</name>
    <dbReference type="NCBI Taxonomy" id="3156489"/>
    <lineage>
        <taxon>Bacteria</taxon>
        <taxon>Pseudomonadati</taxon>
        <taxon>Pseudomonadota</taxon>
        <taxon>Gammaproteobacteria</taxon>
        <taxon>Moraxellales</taxon>
        <taxon>Moraxellaceae</taxon>
        <taxon>Acinetobacter</taxon>
    </lineage>
</organism>
<dbReference type="AlphaFoldDB" id="A0AAU7T005"/>
<accession>A0AAU7T005</accession>
<name>A0AAU7T005_9GAMM</name>
<dbReference type="RefSeq" id="WP_349929269.1">
    <property type="nucleotide sequence ID" value="NZ_CP157981.1"/>
</dbReference>
<evidence type="ECO:0008006" key="2">
    <source>
        <dbReference type="Google" id="ProtNLM"/>
    </source>
</evidence>
<reference evidence="1" key="1">
    <citation type="submission" date="2024-06" db="EMBL/GenBank/DDBJ databases">
        <authorList>
            <person name="Song Z."/>
        </authorList>
    </citation>
    <scope>NUCLEOTIDE SEQUENCE</scope>
    <source>
        <strain evidence="1">A1-4-2</strain>
    </source>
</reference>
<evidence type="ECO:0000313" key="1">
    <source>
        <dbReference type="EMBL" id="XBU16548.1"/>
    </source>
</evidence>
<gene>
    <name evidence="1" type="ORF">ABJ384_05125</name>
</gene>